<dbReference type="InterPro" id="IPR015797">
    <property type="entry name" value="NUDIX_hydrolase-like_dom_sf"/>
</dbReference>
<keyword evidence="2" id="KW-0378">Hydrolase</keyword>
<dbReference type="EMBL" id="KQ964249">
    <property type="protein sequence ID" value="KXJ92422.1"/>
    <property type="molecule type" value="Genomic_DNA"/>
</dbReference>
<dbReference type="OrthoDB" id="10261522at2759"/>
<evidence type="ECO:0000313" key="2">
    <source>
        <dbReference type="EMBL" id="KXJ92422.1"/>
    </source>
</evidence>
<feature type="domain" description="Nudix hydrolase" evidence="1">
    <location>
        <begin position="157"/>
        <end position="318"/>
    </location>
</feature>
<dbReference type="PROSITE" id="PS51462">
    <property type="entry name" value="NUDIX"/>
    <property type="match status" value="1"/>
</dbReference>
<dbReference type="CDD" id="cd03676">
    <property type="entry name" value="NUDIX_Tnr3_like"/>
    <property type="match status" value="1"/>
</dbReference>
<dbReference type="InParanoid" id="A0A136J5L6"/>
<gene>
    <name evidence="2" type="ORF">Micbo1qcDRAFT_233686</name>
</gene>
<dbReference type="GO" id="GO:0044715">
    <property type="term" value="F:8-oxo-dGDP phosphatase activity"/>
    <property type="evidence" value="ECO:0007669"/>
    <property type="project" value="TreeGrafter"/>
</dbReference>
<dbReference type="Pfam" id="PF00293">
    <property type="entry name" value="NUDIX"/>
    <property type="match status" value="1"/>
</dbReference>
<evidence type="ECO:0000313" key="3">
    <source>
        <dbReference type="Proteomes" id="UP000070501"/>
    </source>
</evidence>
<accession>A0A136J5L6</accession>
<name>A0A136J5L6_9PEZI</name>
<dbReference type="Proteomes" id="UP000070501">
    <property type="component" value="Unassembled WGS sequence"/>
</dbReference>
<dbReference type="PANTHER" id="PTHR13622">
    <property type="entry name" value="THIAMIN PYROPHOSPHOKINASE"/>
    <property type="match status" value="1"/>
</dbReference>
<dbReference type="AlphaFoldDB" id="A0A136J5L6"/>
<proteinExistence type="predicted"/>
<sequence length="373" mass="40602">MFSSYLEIIDDCDNFPFIDLSSTPSNEPPSPHIYYALILPGNDATAHGYIHPSVVEAMPWTEDFRVSEPGQRPRRVTLLDSSAGADTAAACNAAFLRQVQAAREKDVFRALSAKRIDEHFRVMGVHYPPLRKVTTTATSAASPPPSREDAAGRVQLPRSATALFGIANRGAHMNVYTRDAVTGEIRMWIPRRSAHLRTWPGKLDNSVAGGVRAEESPLECITHEADEEASLDPEFVRREVRPCGAVTYVSVSGEGSGGEHGLICPDVLYTYDLEVPATTVLAPQDDEVEAFHLWDMARVKAALFAGEFKTNCNIVLIDFFVRHGVITEDNIATGPGGDDYLEILRRLRRKLPVPTSPSFAAATETGAGGGIAV</sequence>
<dbReference type="SUPFAM" id="SSF55811">
    <property type="entry name" value="Nudix"/>
    <property type="match status" value="1"/>
</dbReference>
<dbReference type="STRING" id="196109.A0A136J5L6"/>
<dbReference type="FunFam" id="3.90.79.10:FF:000019">
    <property type="entry name" value="Thiamin pyrophosphokinase, putative"/>
    <property type="match status" value="1"/>
</dbReference>
<keyword evidence="3" id="KW-1185">Reference proteome</keyword>
<reference evidence="3" key="1">
    <citation type="submission" date="2016-02" db="EMBL/GenBank/DDBJ databases">
        <title>Draft genome sequence of Microdochium bolleyi, a fungal endophyte of beachgrass.</title>
        <authorList>
            <consortium name="DOE Joint Genome Institute"/>
            <person name="David A.S."/>
            <person name="May G."/>
            <person name="Haridas S."/>
            <person name="Lim J."/>
            <person name="Wang M."/>
            <person name="Labutti K."/>
            <person name="Lipzen A."/>
            <person name="Barry K."/>
            <person name="Grigoriev I.V."/>
        </authorList>
    </citation>
    <scope>NUCLEOTIDE SEQUENCE [LARGE SCALE GENOMIC DNA]</scope>
    <source>
        <strain evidence="3">J235TASD1</strain>
    </source>
</reference>
<evidence type="ECO:0000259" key="1">
    <source>
        <dbReference type="PROSITE" id="PS51462"/>
    </source>
</evidence>
<dbReference type="InterPro" id="IPR000086">
    <property type="entry name" value="NUDIX_hydrolase_dom"/>
</dbReference>
<dbReference type="PANTHER" id="PTHR13622:SF8">
    <property type="entry name" value="THIAMIN PYROPHOSPHOKINASE 1"/>
    <property type="match status" value="1"/>
</dbReference>
<dbReference type="Gene3D" id="3.90.79.10">
    <property type="entry name" value="Nucleoside Triphosphate Pyrophosphohydrolase"/>
    <property type="match status" value="1"/>
</dbReference>
<protein>
    <submittedName>
        <fullName evidence="2">NUDIX hydrolase domain-like protein</fullName>
    </submittedName>
</protein>
<organism evidence="2 3">
    <name type="scientific">Microdochium bolleyi</name>
    <dbReference type="NCBI Taxonomy" id="196109"/>
    <lineage>
        <taxon>Eukaryota</taxon>
        <taxon>Fungi</taxon>
        <taxon>Dikarya</taxon>
        <taxon>Ascomycota</taxon>
        <taxon>Pezizomycotina</taxon>
        <taxon>Sordariomycetes</taxon>
        <taxon>Xylariomycetidae</taxon>
        <taxon>Xylariales</taxon>
        <taxon>Microdochiaceae</taxon>
        <taxon>Microdochium</taxon>
    </lineage>
</organism>